<organism evidence="1 2">
    <name type="scientific">Catharanthus roseus</name>
    <name type="common">Madagascar periwinkle</name>
    <name type="synonym">Vinca rosea</name>
    <dbReference type="NCBI Taxonomy" id="4058"/>
    <lineage>
        <taxon>Eukaryota</taxon>
        <taxon>Viridiplantae</taxon>
        <taxon>Streptophyta</taxon>
        <taxon>Embryophyta</taxon>
        <taxon>Tracheophyta</taxon>
        <taxon>Spermatophyta</taxon>
        <taxon>Magnoliopsida</taxon>
        <taxon>eudicotyledons</taxon>
        <taxon>Gunneridae</taxon>
        <taxon>Pentapetalae</taxon>
        <taxon>asterids</taxon>
        <taxon>lamiids</taxon>
        <taxon>Gentianales</taxon>
        <taxon>Apocynaceae</taxon>
        <taxon>Rauvolfioideae</taxon>
        <taxon>Vinceae</taxon>
        <taxon>Catharanthinae</taxon>
        <taxon>Catharanthus</taxon>
    </lineage>
</organism>
<dbReference type="Proteomes" id="UP001060085">
    <property type="component" value="Linkage Group LG02"/>
</dbReference>
<evidence type="ECO:0000313" key="2">
    <source>
        <dbReference type="Proteomes" id="UP001060085"/>
    </source>
</evidence>
<gene>
    <name evidence="1" type="ORF">M9H77_06168</name>
</gene>
<evidence type="ECO:0000313" key="1">
    <source>
        <dbReference type="EMBL" id="KAI5675218.1"/>
    </source>
</evidence>
<keyword evidence="2" id="KW-1185">Reference proteome</keyword>
<comment type="caution">
    <text evidence="1">The sequence shown here is derived from an EMBL/GenBank/DDBJ whole genome shotgun (WGS) entry which is preliminary data.</text>
</comment>
<sequence>MLGVARQDSSCSTHGYSHADYDVSSSDHYVPGPSDRVSEGSHNKRSDVVRDVSAPTQKRKKVKPSDWEQTEAAEGGPVDPELIPSYGGHCRSRYMALTGWELTDSQAGPLASGSSLTHLRSCIFEHANAALLSAFVERWQPDTNSFHMPWSEMTITLHDVELILGVPAYAWIYLYFPLFAPPFRHSPEGCKPYMQMFPQVCYKSELKLMDICLRLDLMTADEVRWMPYQT</sequence>
<name>A0ACC0BRD4_CATRO</name>
<reference evidence="2" key="1">
    <citation type="journal article" date="2023" name="Nat. Plants">
        <title>Single-cell RNA sequencing provides a high-resolution roadmap for understanding the multicellular compartmentation of specialized metabolism.</title>
        <authorList>
            <person name="Sun S."/>
            <person name="Shen X."/>
            <person name="Li Y."/>
            <person name="Li Y."/>
            <person name="Wang S."/>
            <person name="Li R."/>
            <person name="Zhang H."/>
            <person name="Shen G."/>
            <person name="Guo B."/>
            <person name="Wei J."/>
            <person name="Xu J."/>
            <person name="St-Pierre B."/>
            <person name="Chen S."/>
            <person name="Sun C."/>
        </authorList>
    </citation>
    <scope>NUCLEOTIDE SEQUENCE [LARGE SCALE GENOMIC DNA]</scope>
</reference>
<dbReference type="EMBL" id="CM044702">
    <property type="protein sequence ID" value="KAI5675218.1"/>
    <property type="molecule type" value="Genomic_DNA"/>
</dbReference>
<proteinExistence type="predicted"/>
<accession>A0ACC0BRD4</accession>
<protein>
    <submittedName>
        <fullName evidence="1">Uncharacterized protein</fullName>
    </submittedName>
</protein>